<dbReference type="Pfam" id="PF03943">
    <property type="entry name" value="TAP_C"/>
    <property type="match status" value="1"/>
</dbReference>
<dbReference type="OMA" id="KLEWAPW"/>
<dbReference type="InterPro" id="IPR002075">
    <property type="entry name" value="NTF2_dom"/>
</dbReference>
<comment type="subcellular location">
    <subcellularLocation>
        <location evidence="1">Nucleus</location>
    </subcellularLocation>
</comment>
<dbReference type="GO" id="GO:0017070">
    <property type="term" value="F:U6 snRNA binding"/>
    <property type="evidence" value="ECO:0007669"/>
    <property type="project" value="EnsemblFungi"/>
</dbReference>
<evidence type="ECO:0000256" key="11">
    <source>
        <dbReference type="SAM" id="MobiDB-lite"/>
    </source>
</evidence>
<dbReference type="SUPFAM" id="SSF52058">
    <property type="entry name" value="L domain-like"/>
    <property type="match status" value="1"/>
</dbReference>
<evidence type="ECO:0000259" key="13">
    <source>
        <dbReference type="PROSITE" id="PS51281"/>
    </source>
</evidence>
<dbReference type="PROSITE" id="PS51281">
    <property type="entry name" value="TAP_C"/>
    <property type="match status" value="1"/>
</dbReference>
<reference evidence="15" key="2">
    <citation type="journal article" date="2013" name="G3 (Bethesda)">
        <title>Genomes of Ashbya fungi isolated from insects reveal four mating-type loci, numerous translocations, lack of transposons, and distinct gene duplications.</title>
        <authorList>
            <person name="Dietrich F.S."/>
            <person name="Voegeli S."/>
            <person name="Kuo S."/>
            <person name="Philippsen P."/>
        </authorList>
    </citation>
    <scope>GENOME REANNOTATION</scope>
    <source>
        <strain evidence="15">ATCC 10895 / CBS 109.51 / FGSC 9923 / NRRL Y-1056</strain>
    </source>
</reference>
<dbReference type="SUPFAM" id="SSF46934">
    <property type="entry name" value="UBA-like"/>
    <property type="match status" value="1"/>
</dbReference>
<evidence type="ECO:0000256" key="6">
    <source>
        <dbReference type="ARBA" id="ARBA00022737"/>
    </source>
</evidence>
<dbReference type="PROSITE" id="PS51450">
    <property type="entry name" value="LRR"/>
    <property type="match status" value="1"/>
</dbReference>
<dbReference type="FunCoup" id="Q75F32">
    <property type="interactions" value="566"/>
</dbReference>
<dbReference type="PROSITE" id="PS50177">
    <property type="entry name" value="NTF2_DOMAIN"/>
    <property type="match status" value="1"/>
</dbReference>
<dbReference type="InterPro" id="IPR040736">
    <property type="entry name" value="Mex67_RRM"/>
</dbReference>
<keyword evidence="8" id="KW-0539">Nucleus</keyword>
<dbReference type="InterPro" id="IPR001611">
    <property type="entry name" value="Leu-rich_rpt"/>
</dbReference>
<reference evidence="14 15" key="1">
    <citation type="journal article" date="2004" name="Science">
        <title>The Ashbya gossypii genome as a tool for mapping the ancient Saccharomyces cerevisiae genome.</title>
        <authorList>
            <person name="Dietrich F.S."/>
            <person name="Voegeli S."/>
            <person name="Brachat S."/>
            <person name="Lerch A."/>
            <person name="Gates K."/>
            <person name="Steiner S."/>
            <person name="Mohr C."/>
            <person name="Pohlmann R."/>
            <person name="Luedi P."/>
            <person name="Choi S."/>
            <person name="Wing R.A."/>
            <person name="Flavier A."/>
            <person name="Gaffney T.D."/>
            <person name="Philippsen P."/>
        </authorList>
    </citation>
    <scope>NUCLEOTIDE SEQUENCE [LARGE SCALE GENOMIC DNA]</scope>
    <source>
        <strain evidence="15">ATCC 10895 / CBS 109.51 / FGSC 9923 / NRRL Y-1056</strain>
    </source>
</reference>
<keyword evidence="7" id="KW-0509">mRNA transport</keyword>
<dbReference type="Pfam" id="PF18444">
    <property type="entry name" value="RRM_9"/>
    <property type="match status" value="1"/>
</dbReference>
<dbReference type="GeneID" id="4618676"/>
<dbReference type="InterPro" id="IPR032675">
    <property type="entry name" value="LRR_dom_sf"/>
</dbReference>
<dbReference type="GO" id="GO:0030621">
    <property type="term" value="F:U4 snRNA binding"/>
    <property type="evidence" value="ECO:0007669"/>
    <property type="project" value="EnsemblFungi"/>
</dbReference>
<dbReference type="GO" id="GO:0071528">
    <property type="term" value="P:tRNA re-export from nucleus"/>
    <property type="evidence" value="ECO:0007669"/>
    <property type="project" value="EnsemblFungi"/>
</dbReference>
<gene>
    <name evidence="14" type="ORF">AGOS_AAL104C</name>
</gene>
<dbReference type="AlphaFoldDB" id="Q75F32"/>
<evidence type="ECO:0000256" key="1">
    <source>
        <dbReference type="ARBA" id="ARBA00004123"/>
    </source>
</evidence>
<evidence type="ECO:0000259" key="12">
    <source>
        <dbReference type="PROSITE" id="PS50177"/>
    </source>
</evidence>
<dbReference type="InterPro" id="IPR030217">
    <property type="entry name" value="NXF_fam"/>
</dbReference>
<keyword evidence="6" id="KW-0677">Repeat</keyword>
<evidence type="ECO:0000256" key="8">
    <source>
        <dbReference type="ARBA" id="ARBA00023242"/>
    </source>
</evidence>
<dbReference type="EMBL" id="AE016814">
    <property type="protein sequence ID" value="AAS50262.1"/>
    <property type="molecule type" value="Genomic_DNA"/>
</dbReference>
<dbReference type="Gene3D" id="3.80.10.10">
    <property type="entry name" value="Ribonuclease Inhibitor"/>
    <property type="match status" value="1"/>
</dbReference>
<keyword evidence="15" id="KW-1185">Reference proteome</keyword>
<keyword evidence="3" id="KW-0813">Transport</keyword>
<dbReference type="eggNOG" id="KOG3763">
    <property type="taxonomic scope" value="Eukaryota"/>
</dbReference>
<dbReference type="GO" id="GO:0030620">
    <property type="term" value="F:U2 snRNA binding"/>
    <property type="evidence" value="ECO:0007669"/>
    <property type="project" value="EnsemblFungi"/>
</dbReference>
<comment type="similarity">
    <text evidence="2">Belongs to the NXF family.</text>
</comment>
<dbReference type="HOGENOM" id="CLU_024991_1_1_1"/>
<dbReference type="FunFam" id="3.80.10.10:FF:000296">
    <property type="entry name" value="mRNA export factor MEX67"/>
    <property type="match status" value="1"/>
</dbReference>
<dbReference type="RefSeq" id="NP_982438.1">
    <property type="nucleotide sequence ID" value="NM_207791.1"/>
</dbReference>
<dbReference type="GO" id="GO:0005737">
    <property type="term" value="C:cytoplasm"/>
    <property type="evidence" value="ECO:0007669"/>
    <property type="project" value="EnsemblFungi"/>
</dbReference>
<evidence type="ECO:0000313" key="14">
    <source>
        <dbReference type="EMBL" id="AAS50262.1"/>
    </source>
</evidence>
<sequence>MNGFGNVNQLSTLAAQHQEQSRSKIAVRGWQNATQQDLLNFVARKTRIGIQDSYVQGGQIIGFVNKQDVPALLKFNGIRFAGNALKFEKLDEDGTGATTSNTITLLRNFLMKRYNVQTKMLDLGGLYADPDLTQHGLVSSMSTQSKMFMALMKLAGSEPQLVVESVNLSNNGLKDVNSITSLAQTFPRLRNLCLANNQIARFQSLEVWKNKFRELRELLLMNNPVANDPMYRSEMLRIFPKLVILDNNLVRDEQRLNALYSLPMRLQQFFFENDTLGSSAIDFVTNFLRLWDTDRKQLMALYTPQSQFSVSVDSSIPAATVPEADQSPSFGHYLPSSRNMTKVSSEKSKQERLGMGPDAIGNIFKALPGTKHFLQEQPEKYSLQTWTYSQVGGFVITLHGFFEEVSKPEVENTKSYSYNARHRRYNHGQQNSAQNKLSKKSFDRTWTIVPTQGSVIIASDLLTVRPYAAGAWIRVDEPKKTPTADVSQGAQPVAVPAAGPQIPGPPLTNTMVPQPMGIPSTLQLPPEVQAKLSPIQLQLLNRLHQDTKLNAEYTYMLAEQSGWDYDVALKSFQSSVNNLPRNAFV</sequence>
<keyword evidence="5" id="KW-0433">Leucine-rich repeat</keyword>
<dbReference type="CDD" id="cd14342">
    <property type="entry name" value="UBA_TAP-C"/>
    <property type="match status" value="1"/>
</dbReference>
<dbReference type="Proteomes" id="UP000000591">
    <property type="component" value="Chromosome I"/>
</dbReference>
<dbReference type="InterPro" id="IPR009060">
    <property type="entry name" value="UBA-like_sf"/>
</dbReference>
<evidence type="ECO:0000256" key="9">
    <source>
        <dbReference type="ARBA" id="ARBA00055253"/>
    </source>
</evidence>
<keyword evidence="4" id="KW-0963">Cytoplasm</keyword>
<dbReference type="InterPro" id="IPR018222">
    <property type="entry name" value="Nuclear_transport_factor_2_euk"/>
</dbReference>
<dbReference type="PANTHER" id="PTHR10662">
    <property type="entry name" value="NUCLEAR RNA EXPORT FACTOR"/>
    <property type="match status" value="1"/>
</dbReference>
<evidence type="ECO:0000256" key="5">
    <source>
        <dbReference type="ARBA" id="ARBA00022614"/>
    </source>
</evidence>
<dbReference type="GO" id="GO:0000049">
    <property type="term" value="F:tRNA binding"/>
    <property type="evidence" value="ECO:0007669"/>
    <property type="project" value="EnsemblFungi"/>
</dbReference>
<feature type="domain" description="NTF2" evidence="12">
    <location>
        <begin position="279"/>
        <end position="464"/>
    </location>
</feature>
<dbReference type="GO" id="GO:0005634">
    <property type="term" value="C:nucleus"/>
    <property type="evidence" value="ECO:0000318"/>
    <property type="project" value="GO_Central"/>
</dbReference>
<protein>
    <recommendedName>
        <fullName evidence="10">mRNA export factor MEX67</fullName>
    </recommendedName>
</protein>
<dbReference type="SMR" id="Q75F32"/>
<dbReference type="PANTHER" id="PTHR10662:SF22">
    <property type="entry name" value="NUCLEAR RNA EXPORT FACTOR 1"/>
    <property type="match status" value="1"/>
</dbReference>
<dbReference type="Pfam" id="PF22602">
    <property type="entry name" value="NXF_NTF2"/>
    <property type="match status" value="1"/>
</dbReference>
<dbReference type="GO" id="GO:0005643">
    <property type="term" value="C:nuclear pore"/>
    <property type="evidence" value="ECO:0007669"/>
    <property type="project" value="EnsemblFungi"/>
</dbReference>
<dbReference type="InParanoid" id="Q75F32"/>
<dbReference type="GO" id="GO:0015288">
    <property type="term" value="F:porin activity"/>
    <property type="evidence" value="ECO:0007669"/>
    <property type="project" value="EnsemblFungi"/>
</dbReference>
<evidence type="ECO:0000256" key="7">
    <source>
        <dbReference type="ARBA" id="ARBA00022816"/>
    </source>
</evidence>
<dbReference type="SUPFAM" id="SSF54427">
    <property type="entry name" value="NTF2-like"/>
    <property type="match status" value="1"/>
</dbReference>
<feature type="region of interest" description="Disordered" evidence="11">
    <location>
        <begin position="327"/>
        <end position="352"/>
    </location>
</feature>
<organism evidence="14 15">
    <name type="scientific">Eremothecium gossypii (strain ATCC 10895 / CBS 109.51 / FGSC 9923 / NRRL Y-1056)</name>
    <name type="common">Yeast</name>
    <name type="synonym">Ashbya gossypii</name>
    <dbReference type="NCBI Taxonomy" id="284811"/>
    <lineage>
        <taxon>Eukaryota</taxon>
        <taxon>Fungi</taxon>
        <taxon>Dikarya</taxon>
        <taxon>Ascomycota</taxon>
        <taxon>Saccharomycotina</taxon>
        <taxon>Saccharomycetes</taxon>
        <taxon>Saccharomycetales</taxon>
        <taxon>Saccharomycetaceae</taxon>
        <taxon>Eremothecium</taxon>
    </lineage>
</organism>
<dbReference type="GO" id="GO:0000056">
    <property type="term" value="P:ribosomal small subunit export from nucleus"/>
    <property type="evidence" value="ECO:0007669"/>
    <property type="project" value="EnsemblFungi"/>
</dbReference>
<dbReference type="InterPro" id="IPR032710">
    <property type="entry name" value="NTF2-like_dom_sf"/>
</dbReference>
<dbReference type="GO" id="GO:0030623">
    <property type="term" value="F:U5 snRNA binding"/>
    <property type="evidence" value="ECO:0007669"/>
    <property type="project" value="EnsemblFungi"/>
</dbReference>
<dbReference type="GO" id="GO:0003723">
    <property type="term" value="F:RNA binding"/>
    <property type="evidence" value="ECO:0000318"/>
    <property type="project" value="GO_Central"/>
</dbReference>
<dbReference type="InterPro" id="IPR057125">
    <property type="entry name" value="NXF1/2/3/5-like_LRR"/>
</dbReference>
<evidence type="ECO:0000256" key="4">
    <source>
        <dbReference type="ARBA" id="ARBA00022490"/>
    </source>
</evidence>
<dbReference type="Gene3D" id="1.10.8.10">
    <property type="entry name" value="DNA helicase RuvA subunit, C-terminal domain"/>
    <property type="match status" value="1"/>
</dbReference>
<evidence type="ECO:0000256" key="2">
    <source>
        <dbReference type="ARBA" id="ARBA00009285"/>
    </source>
</evidence>
<comment type="function">
    <text evidence="9">Involved in the export of mRNA from the nucleus to the cytoplasm.</text>
</comment>
<dbReference type="KEGG" id="ago:AGOS_AAL104C"/>
<dbReference type="STRING" id="284811.Q75F32"/>
<dbReference type="GO" id="GO:0008033">
    <property type="term" value="P:tRNA processing"/>
    <property type="evidence" value="ECO:0007669"/>
    <property type="project" value="EnsemblFungi"/>
</dbReference>
<proteinExistence type="inferred from homology"/>
<dbReference type="SMART" id="SM00804">
    <property type="entry name" value="TAP_C"/>
    <property type="match status" value="1"/>
</dbReference>
<evidence type="ECO:0000256" key="10">
    <source>
        <dbReference type="ARBA" id="ARBA00069694"/>
    </source>
</evidence>
<evidence type="ECO:0000313" key="15">
    <source>
        <dbReference type="Proteomes" id="UP000000591"/>
    </source>
</evidence>
<accession>Q75F32</accession>
<dbReference type="Pfam" id="PF24048">
    <property type="entry name" value="LRR_NXF1-5"/>
    <property type="match status" value="1"/>
</dbReference>
<dbReference type="OrthoDB" id="25872at2759"/>
<feature type="domain" description="TAP-C" evidence="13">
    <location>
        <begin position="534"/>
        <end position="585"/>
    </location>
</feature>
<dbReference type="GO" id="GO:0030619">
    <property type="term" value="F:U1 snRNA binding"/>
    <property type="evidence" value="ECO:0007669"/>
    <property type="project" value="EnsemblFungi"/>
</dbReference>
<dbReference type="GO" id="GO:0000055">
    <property type="term" value="P:ribosomal large subunit export from nucleus"/>
    <property type="evidence" value="ECO:0007669"/>
    <property type="project" value="EnsemblFungi"/>
</dbReference>
<dbReference type="Gene3D" id="3.10.450.50">
    <property type="match status" value="1"/>
</dbReference>
<dbReference type="GO" id="GO:0016973">
    <property type="term" value="P:poly(A)+ mRNA export from nucleus"/>
    <property type="evidence" value="ECO:0000318"/>
    <property type="project" value="GO_Central"/>
</dbReference>
<dbReference type="InterPro" id="IPR005637">
    <property type="entry name" value="TAP_C_dom"/>
</dbReference>
<dbReference type="GO" id="GO:0042272">
    <property type="term" value="C:nuclear RNA export factor complex"/>
    <property type="evidence" value="ECO:0007669"/>
    <property type="project" value="EnsemblFungi"/>
</dbReference>
<name>Q75F32_EREGS</name>
<evidence type="ECO:0000256" key="3">
    <source>
        <dbReference type="ARBA" id="ARBA00022448"/>
    </source>
</evidence>